<organism evidence="4 5">
    <name type="scientific">Tetrahymena thermophila (strain SB210)</name>
    <dbReference type="NCBI Taxonomy" id="312017"/>
    <lineage>
        <taxon>Eukaryota</taxon>
        <taxon>Sar</taxon>
        <taxon>Alveolata</taxon>
        <taxon>Ciliophora</taxon>
        <taxon>Intramacronucleata</taxon>
        <taxon>Oligohymenophorea</taxon>
        <taxon>Hymenostomatida</taxon>
        <taxon>Tetrahymenina</taxon>
        <taxon>Tetrahymenidae</taxon>
        <taxon>Tetrahymena</taxon>
    </lineage>
</organism>
<proteinExistence type="inferred from homology"/>
<keyword evidence="2" id="KW-0175">Coiled coil</keyword>
<name>Q23PW6_TETTS</name>
<evidence type="ECO:0000313" key="5">
    <source>
        <dbReference type="Proteomes" id="UP000009168"/>
    </source>
</evidence>
<gene>
    <name evidence="4" type="ORF">TTHERM_00463170</name>
</gene>
<feature type="compositionally biased region" description="Low complexity" evidence="3">
    <location>
        <begin position="494"/>
        <end position="504"/>
    </location>
</feature>
<feature type="compositionally biased region" description="Basic residues" evidence="3">
    <location>
        <begin position="2385"/>
        <end position="2402"/>
    </location>
</feature>
<dbReference type="GeneID" id="7835287"/>
<evidence type="ECO:0000256" key="3">
    <source>
        <dbReference type="SAM" id="MobiDB-lite"/>
    </source>
</evidence>
<sequence>MFKFTPFNWASSVILSKFLKPYFKELDDKQVDVGFWDGQFTLKNLELRREVFLINDLNLEVVDSLISELKITIPWKSIKTEPIQIEIKGLKLILSNKLDQTDEEKEEVKKKMHQIKMDALDQFEASYEKYNKEEQKNESSKVKKESKSSNPFYKNWIQNISQNFKLKIENIELVYIYHVTKFEVLKIGLNLDKIEVGTVDQSYQQKNSFNSILKNLNIVNLSIFFEFYDSFVTTQIKTNNYFDFHGKSIGFFTKYKNANNTKTNQDPLEQMQQKKAQENENYIIKDLNIEVLIKLDLFYSFQLELNVNIPDVTIFLKQNQMRLLLKSLNDLANYDPKRPIYRPNEKIPEDKVTIQTISPVKQWWQYAIVRVIDKENLPLKTKQKGFLGFFDSFKYRKIYTKKKLQIKLKETEVRFFEQFELAYPLSQLLVLRQIAINTLVRYKTFLFSDIFSEKNESEKWFKNFGNIPISKIQSLNYHFIKDQNFEKTYKSDNSENTENSLNSSKSDDSVKSTEDNKNNSFPIICEVHLGHFEILIEENSMLSDVKNLHQQANLFKESLSNTPHLQQQVLRHIKKNFIQELSKKGINQNTEQQILDQSEDQMQSDFQWNHANICKKKKILLCLEIENAVIIYNKLDNFVSQTQVDIKLIKCLDMHSKNKEYDNVLSIEQGIQFMIKQEVVKIQKVALKNSTEEKITHNNIDVNIPSINLTLCKPFIERCSILMQVIFFDPEKSQEKPEAKGDNTNQKKQGGYNFEKQQQFYTQFLQQKDKVNTFTNMAINITKINVTLPLNYEVPDKLLIIQLKSLKIFKREHESLLEENMKLREGTHEEFKTEGDILEPLLVTVHCLKILIAQDNNWELNQNIFLHNLKRVQNQVGNNEKNFYKKQVEEQTQIILETLPISVRMEKSHNTYSIGTICLLPREKKADFKKNITPSTQKLFVNLPFFLINISISQLQILLYLAQVWCLKGYNLLSVLQDQGGDNIQEQVPNQIDELNDSRDEKNGEVGKSLFGRQRTQEKKLRQIINRNIQYEEKVLQYLQEHIFFQMDLQMEGLQLNLNVCSKEIMKKYEGRLVHSNDIIQVNILNLQLHTRQFYFSKSMQVSIETFLIENRNCCQYDLLTNLKHQCTHNLSKSDLQVVLKDTCPLNQEVSHFQSIIYKNRQTADKFYKKQLKKQQKQKAFNNKLGQNKKAQEKDIFQDISVDDLQSFINELERNQKGNNARDKNRIEIDGVVIESDNESDLNYFDENDERNMDQFEDSVDNLVNKDFSFLKEDKKAKDYVEKEEEDKLIKNLMYFEDEYLLLNLKDQENATNQKLNGEQHLHRCPDCYDEDSRKKFLILNFQNRQNKKEQQSNQSYFNPETSPKLNHLMNQYQNNQISEQNIQVEDSMMTDSQATRQFVSVQENGEDTIQDQIPIKDIIITIESIDDEYFVAKEDDYHDLVPSSIYIELNHPVITLDPVFLAYLKSIIEISGIYATQRVEDFKEYMQVKGFSPYIEEEKEDQGKAFQDDQISEQDQENDAINSKINSQLTLVSETITIQMLHNVPVKDKEYKSLEPAFLLYLSEFILIQQATQAYNLLTVNSSDVSLYDISEKTGLHRQTLGSFEKINNQQAQYPCNQLSIEMKTFHSKELSQIQKFSTYIGIKLEEAKIVFLKRNTMEIQVYIRQFLLAALRNRINNEDLKFIKDYSKKLIYKKYDLFIEDQGPMKSFQEPTQNVQQPEPSDMKMEIVVLNSIVCAYRSSLSENDGLFVHFTKLGYWFTGKWGQEFLENGLIHTGKHYYEEQTADSMNQNSSNKSQSSFQECKAETQTSFQDVTQNVSQEFESNHNINNNDNNFNNNNYKNMQEDDQFFDVVSEKQGNDQNINQKITQNYGQTQFKPSKNMFQLNFNNEDQLPSKISTSDIKQVKSRIHGSSHSVTTSKSRIDNQKQEDNNVIEIQRIFMWDLKAYSSQEFLNRDIVIMSPPDKPSVEVKIIFDDPNFSKYTGITDYQLLPMKIAVNIPELSLFLYDKDYCTLCKLFQENIAEAPRTVFINQDYDIYNNNIWQFLDISVQKVNAKMFQGERVNLQEQMVKDYNYYHIDAQVDNNLSEIKYQTYANETEKQDPSIYRKNPNFSNAGQALGIKQSHSRNNSQDVPKLNRNKNQSKNSQEQEKEDNCKEMPVNAQHEYFLQQVYESQQIKKGKSYKKYKNVFLISNPASLTEMNLENVIYHFYMHENGCKIMKVWATKLDINDFRMCSLLKNKQILFDIKDWQNVEEGNEQYTNQQTEEKEEGNMLNKDFINFNDNNEYGFMDDNSLDSDELNINEDFDLQGKNFGQNLIANQEQEYNDDPHPEKTNQNVNLDEAIQENDIQMLSSNRVNQNFILEQDSILQESQRKPMGSEEMKLRHKQEKMMKKNQKRKRKDLQNGMSNQDQIQNKLYTDGNIGEHDQILEEKKRSTTNEKIVEIQVENKDSNNNNSQQLTFWQKMSNFFCCRRKQQPQQQTQQKSIVKEKPKDQIGQQQQQESTQIELKRQIETWPQDDFPKGRKWVIQNYQQCLPITITDNQNQRLYQYNDMEQQYNLFRMNNLYNFIGSEADLEYNDLKFAFITQPDGEKLIKIHIKNKNFVFMNDFLFDLIGFFRTPFNGSDDILNKQFFRQPKQNNYPPMIIKIQAENFWALILDSLNNPSNCLAVNLNADYLQEWIGDSGMGPGSALMDINIDLRKLLTCNTDKIYQDFGQHLRTYSISTIKIIQKYLNDQENQQGNKDKSPILIDDQNLNSQNIESSNQIQDQKQNDLPAETPKKKLAFFQKKPINHQQAPPNLVREESSELQKEIQKVEFNTNLIIPFKIRFKNSYIINYYKLKRQYEEEYALQQENILQDLQKSQSQNSNSEKLRYTQKNGEKTPYTHQEIEISVFNKKVKKFRNLNISMYSLKQISTITSTMMNPSTYITIFKEEVNPLNNQLSESLFKVRCITDADKASFLKQSKNQDYLKQYVPTRLTNDEIQQFQKNPEEKCIGYLRVKLKRFKIEAFKNYFGNQTMKIKISNLILKKISKGENSSMGLKGQLKIKYYNKRKGFYEPFLEPWIFHVQNQKVDSDQNLQVCNYEDKNKENESEFKELESVLSHRNSLNINLSTAFIETAIEAKNAFGQTNQKLRPYNIVNKLGFGLLFLLGENKKIYMEDLILQIVSNNEEKEYLPHTQNVEDKGRQIKKIKNLFVNFIILKPQKEKQIQERIELYINGLAAEMKRIKSNNIPLKSTIFNNKSANYFSYTNNTNATHSSTYVIQDSIQGLDKKQSNIESVNLNQKEQKFKQKILISKNFSDFRTINRASLDRLGKQFFQLENLNAQHFNTNKQDRNKILEKYKDIKNLLHQTDKDFFVVDVSLDSGVGRKQITLQSSVTIFNNLNKEVIVGFLKRKKSEQIIFEEDIQLQHQKSGKYKEQPVISKEKRRYIQLDMYKIQPYQSLPIPYNFLSEKRDVFYCMVPDSDKHNMPNNHNKSKSHVELIKQIIVTTDKHGVQDVEQMDQIDEEIMDIKLFNIHDFIQPYSTFSDYDQVDDLKLNDIIGKPCLEFENERFGRLILRQNFELKQNKFIEESNQHLNSVFQINVIKTKWPVQNISEKSQMYCYETSIVLNPFLRIINQTIQEIKIIVGDQDKTLAPGETLIPYSIDFVKAQSILIYQEPSNKVEFNPFTKKLKDFVKLEPCQLSDQIYPLCLSLEYTKISKQSRVVVIYCPYIIFNRTGLDLYYKEFQKDFQVKKNHFEKKKINGENKPNAQNENSRISINQAQKESLQMFCPSNKFKKLSIGIFYKSPYTINWSQQISFTQKNHVGIQLTSDSNSLYEVNVNLSQGVGELSKTEMIIITPKYYFYNQTEHTIVVSQKVPIMQDSVFQLDQGQIQPFFWMQKDGQQIIYLSFFQDLKNPKFSNPFKIDEINTFAVKVPYKDESQQQQLNSLNGSDSKYKYKLITISITQMNGVFCVRFLEKGQPPPYVIFNKTNHEIFVQQYIPEFVKTCCSKKRNQLTSEKKVIFPKQRIVFTWDHWNIDFDKQLSVEIDTNQKTYNLEKLKDYEPIYLQKVDDRGMQKDSDPKKKILYKKGYLLVCDNFKDQFEKYFCILNIYKQKLKLYINKEKISNIDLVYAKLEISREGFDIITIKQKRLNIKQAEDSNKNSLFDWYISIYNSIQVNMPDKVDFKIEPRNGTMEITFYQQKKYFENEKGNNSNSKKGFLDLDEDGVPYQVDHLNYQFSIKNMIGISIIDDMTQELFSVSLKNLSLVYQVVQKWIKEDDEIDVAYNQQQAEQKNQEQLEILQQVQSQKRQIIKHVTKSFFQFSLENIFINNQDISKSQYPVIFASDTKKTGEKPPPFIFISTQWKNVKNIYEEEQPIKYEQTQQMNTEMEKSGVLLSNKLDQQDNKSDYKKHGELQSDEKVQLYQKSGVFTKALTMQKYRTVSLDNENQDDIDNASAVQGDQSAQKVVQWINNLQIYFDHFEIRIDQQIIQTIMGFNTQLSQALYSDNETKSQEIYEILEKLKQKTIDQILLDNIESGVENMKKAIYIKNLSIQPINFCLTLNLAGADNALGSDIFSVPLAIFQEFGLELVAIDQASISLNALNQQHLYDTFSSIQSRIQKHYISQFLTEIYKIFGSFEAIGNPVKLVKNISSSVSKMIYNPLKSLQQGRGAQAVGDLATGAISLVQNSISSIYKAARNISGFIMRVISKITFHKQYLQDRSIRVNRQIKNIKDGFQIGCKNFLLILWDTVYGIIYIPLEGCKKKHIFGLIKGIYTAFVSIFIKPTVGIYDFLISIFDGLVNSAIYEEHIMEYRSRPPRIFETQKITNFEYKNAIGKDILLRVKQQPKSYESIKYYDQIQVSKNKFVEIILTDIRLVCAQKNSSLDYQKVQLHKIKYIEYNQKKKYFRFFYDVPVKNILKCCNRNNIQTKIRYEKFDNQEKANEMIRYLQEHYKQQKIPIKIDVKNG</sequence>
<dbReference type="eggNOG" id="KOG1809">
    <property type="taxonomic scope" value="Eukaryota"/>
</dbReference>
<feature type="region of interest" description="Disordered" evidence="3">
    <location>
        <begin position="1902"/>
        <end position="1925"/>
    </location>
</feature>
<dbReference type="HOGENOM" id="CLU_000089_0_0_1"/>
<dbReference type="OrthoDB" id="298113at2759"/>
<feature type="region of interest" description="Disordered" evidence="3">
    <location>
        <begin position="2122"/>
        <end position="2157"/>
    </location>
</feature>
<dbReference type="Proteomes" id="UP000009168">
    <property type="component" value="Unassembled WGS sequence"/>
</dbReference>
<feature type="compositionally biased region" description="Basic and acidic residues" evidence="3">
    <location>
        <begin position="2148"/>
        <end position="2157"/>
    </location>
</feature>
<protein>
    <submittedName>
        <fullName evidence="4">Amine-terminal region of chorein, A TM vesicle-mediated sorter</fullName>
    </submittedName>
</protein>
<evidence type="ECO:0000256" key="1">
    <source>
        <dbReference type="ARBA" id="ARBA00006545"/>
    </source>
</evidence>
<dbReference type="RefSeq" id="XP_001018814.2">
    <property type="nucleotide sequence ID" value="XM_001018814.2"/>
</dbReference>
<reference evidence="5" key="1">
    <citation type="journal article" date="2006" name="PLoS Biol.">
        <title>Macronuclear genome sequence of the ciliate Tetrahymena thermophila, a model eukaryote.</title>
        <authorList>
            <person name="Eisen J.A."/>
            <person name="Coyne R.S."/>
            <person name="Wu M."/>
            <person name="Wu D."/>
            <person name="Thiagarajan M."/>
            <person name="Wortman J.R."/>
            <person name="Badger J.H."/>
            <person name="Ren Q."/>
            <person name="Amedeo P."/>
            <person name="Jones K.M."/>
            <person name="Tallon L.J."/>
            <person name="Delcher A.L."/>
            <person name="Salzberg S.L."/>
            <person name="Silva J.C."/>
            <person name="Haas B.J."/>
            <person name="Majoros W.H."/>
            <person name="Farzad M."/>
            <person name="Carlton J.M."/>
            <person name="Smith R.K. Jr."/>
            <person name="Garg J."/>
            <person name="Pearlman R.E."/>
            <person name="Karrer K.M."/>
            <person name="Sun L."/>
            <person name="Manning G."/>
            <person name="Elde N.C."/>
            <person name="Turkewitz A.P."/>
            <person name="Asai D.J."/>
            <person name="Wilkes D.E."/>
            <person name="Wang Y."/>
            <person name="Cai H."/>
            <person name="Collins K."/>
            <person name="Stewart B.A."/>
            <person name="Lee S.R."/>
            <person name="Wilamowska K."/>
            <person name="Weinberg Z."/>
            <person name="Ruzzo W.L."/>
            <person name="Wloga D."/>
            <person name="Gaertig J."/>
            <person name="Frankel J."/>
            <person name="Tsao C.-C."/>
            <person name="Gorovsky M.A."/>
            <person name="Keeling P.J."/>
            <person name="Waller R.F."/>
            <person name="Patron N.J."/>
            <person name="Cherry J.M."/>
            <person name="Stover N.A."/>
            <person name="Krieger C.J."/>
            <person name="del Toro C."/>
            <person name="Ryder H.F."/>
            <person name="Williamson S.C."/>
            <person name="Barbeau R.A."/>
            <person name="Hamilton E.P."/>
            <person name="Orias E."/>
        </authorList>
    </citation>
    <scope>NUCLEOTIDE SEQUENCE [LARGE SCALE GENOMIC DNA]</scope>
    <source>
        <strain evidence="5">SB210</strain>
    </source>
</reference>
<feature type="region of interest" description="Disordered" evidence="3">
    <location>
        <begin position="2862"/>
        <end position="2882"/>
    </location>
</feature>
<evidence type="ECO:0000256" key="2">
    <source>
        <dbReference type="SAM" id="Coils"/>
    </source>
</evidence>
<dbReference type="KEGG" id="tet:TTHERM_00463170"/>
<feature type="region of interest" description="Disordered" evidence="3">
    <location>
        <begin position="2481"/>
        <end position="2504"/>
    </location>
</feature>
<dbReference type="EMBL" id="GG662650">
    <property type="protein sequence ID" value="EAR98569.2"/>
    <property type="molecule type" value="Genomic_DNA"/>
</dbReference>
<dbReference type="InterPro" id="IPR026847">
    <property type="entry name" value="VPS13"/>
</dbReference>
<feature type="compositionally biased region" description="Basic and acidic residues" evidence="3">
    <location>
        <begin position="505"/>
        <end position="515"/>
    </location>
</feature>
<feature type="region of interest" description="Disordered" evidence="3">
    <location>
        <begin position="490"/>
        <end position="515"/>
    </location>
</feature>
<dbReference type="GO" id="GO:0006623">
    <property type="term" value="P:protein targeting to vacuole"/>
    <property type="evidence" value="ECO:0007669"/>
    <property type="project" value="TreeGrafter"/>
</dbReference>
<accession>Q23PW6</accession>
<feature type="coiled-coil region" evidence="2">
    <location>
        <begin position="91"/>
        <end position="118"/>
    </location>
</feature>
<dbReference type="PANTHER" id="PTHR16166:SF93">
    <property type="entry name" value="INTERMEMBRANE LIPID TRANSFER PROTEIN VPS13"/>
    <property type="match status" value="1"/>
</dbReference>
<feature type="compositionally biased region" description="Basic and acidic residues" evidence="3">
    <location>
        <begin position="2373"/>
        <end position="2384"/>
    </location>
</feature>
<dbReference type="GO" id="GO:0045053">
    <property type="term" value="P:protein retention in Golgi apparatus"/>
    <property type="evidence" value="ECO:0007669"/>
    <property type="project" value="TreeGrafter"/>
</dbReference>
<comment type="similarity">
    <text evidence="1">Belongs to the VPS13 family.</text>
</comment>
<feature type="region of interest" description="Disordered" evidence="3">
    <location>
        <begin position="1787"/>
        <end position="1807"/>
    </location>
</feature>
<evidence type="ECO:0000313" key="4">
    <source>
        <dbReference type="EMBL" id="EAR98569.2"/>
    </source>
</evidence>
<dbReference type="PANTHER" id="PTHR16166">
    <property type="entry name" value="VACUOLAR PROTEIN SORTING-ASSOCIATED PROTEIN VPS13"/>
    <property type="match status" value="1"/>
</dbReference>
<dbReference type="InParanoid" id="Q23PW6"/>
<keyword evidence="5" id="KW-1185">Reference proteome</keyword>
<feature type="compositionally biased region" description="Low complexity" evidence="3">
    <location>
        <begin position="1788"/>
        <end position="1802"/>
    </location>
</feature>
<feature type="region of interest" description="Disordered" evidence="3">
    <location>
        <begin position="2372"/>
        <end position="2411"/>
    </location>
</feature>